<evidence type="ECO:0000313" key="3">
    <source>
        <dbReference type="Proteomes" id="UP001176521"/>
    </source>
</evidence>
<sequence length="101" mass="11448">MAQPRKPARTRPERVQETPCNIGDTHLKAVHRENKDIADQLKEAQRLVGQLTQTIARLEREIRIFRGEDADGRGHEEGPPNSSNYVHCANSESQKEEMAFG</sequence>
<dbReference type="AlphaFoldDB" id="A0AAN6G9E6"/>
<comment type="caution">
    <text evidence="2">The sequence shown here is derived from an EMBL/GenBank/DDBJ whole genome shotgun (WGS) entry which is preliminary data.</text>
</comment>
<accession>A0AAN6G9E6</accession>
<protein>
    <submittedName>
        <fullName evidence="2">Uncharacterized protein</fullName>
    </submittedName>
</protein>
<dbReference type="Proteomes" id="UP001176521">
    <property type="component" value="Unassembled WGS sequence"/>
</dbReference>
<gene>
    <name evidence="2" type="ORF">OC842_005952</name>
</gene>
<evidence type="ECO:0000313" key="2">
    <source>
        <dbReference type="EMBL" id="KAK0524062.1"/>
    </source>
</evidence>
<feature type="compositionally biased region" description="Basic and acidic residues" evidence="1">
    <location>
        <begin position="67"/>
        <end position="78"/>
    </location>
</feature>
<evidence type="ECO:0000256" key="1">
    <source>
        <dbReference type="SAM" id="MobiDB-lite"/>
    </source>
</evidence>
<organism evidence="2 3">
    <name type="scientific">Tilletia horrida</name>
    <dbReference type="NCBI Taxonomy" id="155126"/>
    <lineage>
        <taxon>Eukaryota</taxon>
        <taxon>Fungi</taxon>
        <taxon>Dikarya</taxon>
        <taxon>Basidiomycota</taxon>
        <taxon>Ustilaginomycotina</taxon>
        <taxon>Exobasidiomycetes</taxon>
        <taxon>Tilletiales</taxon>
        <taxon>Tilletiaceae</taxon>
        <taxon>Tilletia</taxon>
    </lineage>
</organism>
<reference evidence="2" key="1">
    <citation type="journal article" date="2023" name="PhytoFront">
        <title>Draft Genome Resources of Seven Strains of Tilletia horrida, Causal Agent of Kernel Smut of Rice.</title>
        <authorList>
            <person name="Khanal S."/>
            <person name="Antony Babu S."/>
            <person name="Zhou X.G."/>
        </authorList>
    </citation>
    <scope>NUCLEOTIDE SEQUENCE</scope>
    <source>
        <strain evidence="2">TX3</strain>
    </source>
</reference>
<feature type="region of interest" description="Disordered" evidence="1">
    <location>
        <begin position="67"/>
        <end position="101"/>
    </location>
</feature>
<keyword evidence="3" id="KW-1185">Reference proteome</keyword>
<proteinExistence type="predicted"/>
<name>A0AAN6G9E6_9BASI</name>
<dbReference type="EMBL" id="JAPDMQ010000472">
    <property type="protein sequence ID" value="KAK0524062.1"/>
    <property type="molecule type" value="Genomic_DNA"/>
</dbReference>